<dbReference type="AlphaFoldDB" id="A0A139AUJ8"/>
<evidence type="ECO:0000313" key="2">
    <source>
        <dbReference type="EMBL" id="KXS20402.1"/>
    </source>
</evidence>
<organism evidence="2 3">
    <name type="scientific">Gonapodya prolifera (strain JEL478)</name>
    <name type="common">Monoblepharis prolifera</name>
    <dbReference type="NCBI Taxonomy" id="1344416"/>
    <lineage>
        <taxon>Eukaryota</taxon>
        <taxon>Fungi</taxon>
        <taxon>Fungi incertae sedis</taxon>
        <taxon>Chytridiomycota</taxon>
        <taxon>Chytridiomycota incertae sedis</taxon>
        <taxon>Monoblepharidomycetes</taxon>
        <taxon>Monoblepharidales</taxon>
        <taxon>Gonapodyaceae</taxon>
        <taxon>Gonapodya</taxon>
    </lineage>
</organism>
<dbReference type="EMBL" id="KQ965735">
    <property type="protein sequence ID" value="KXS20402.1"/>
    <property type="molecule type" value="Genomic_DNA"/>
</dbReference>
<dbReference type="Gene3D" id="1.10.472.10">
    <property type="entry name" value="Cyclin-like"/>
    <property type="match status" value="1"/>
</dbReference>
<dbReference type="GO" id="GO:0019901">
    <property type="term" value="F:protein kinase binding"/>
    <property type="evidence" value="ECO:0007669"/>
    <property type="project" value="InterPro"/>
</dbReference>
<dbReference type="InterPro" id="IPR013922">
    <property type="entry name" value="Cyclin_PHO80-like"/>
</dbReference>
<reference evidence="2 3" key="1">
    <citation type="journal article" date="2015" name="Genome Biol. Evol.">
        <title>Phylogenomic analyses indicate that early fungi evolved digesting cell walls of algal ancestors of land plants.</title>
        <authorList>
            <person name="Chang Y."/>
            <person name="Wang S."/>
            <person name="Sekimoto S."/>
            <person name="Aerts A.L."/>
            <person name="Choi C."/>
            <person name="Clum A."/>
            <person name="LaButti K.M."/>
            <person name="Lindquist E.A."/>
            <person name="Yee Ngan C."/>
            <person name="Ohm R.A."/>
            <person name="Salamov A.A."/>
            <person name="Grigoriev I.V."/>
            <person name="Spatafora J.W."/>
            <person name="Berbee M.L."/>
        </authorList>
    </citation>
    <scope>NUCLEOTIDE SEQUENCE [LARGE SCALE GENOMIC DNA]</scope>
    <source>
        <strain evidence="2 3">JEL478</strain>
    </source>
</reference>
<dbReference type="CDD" id="cd20557">
    <property type="entry name" value="CYCLIN_ScPCL1-like"/>
    <property type="match status" value="1"/>
</dbReference>
<gene>
    <name evidence="2" type="ORF">M427DRAFT_66421</name>
</gene>
<proteinExistence type="predicted"/>
<feature type="compositionally biased region" description="Basic and acidic residues" evidence="1">
    <location>
        <begin position="38"/>
        <end position="53"/>
    </location>
</feature>
<keyword evidence="3" id="KW-1185">Reference proteome</keyword>
<dbReference type="Proteomes" id="UP000070544">
    <property type="component" value="Unassembled WGS sequence"/>
</dbReference>
<name>A0A139AUJ8_GONPJ</name>
<evidence type="ECO:0000313" key="3">
    <source>
        <dbReference type="Proteomes" id="UP000070544"/>
    </source>
</evidence>
<accession>A0A139AUJ8</accession>
<evidence type="ECO:0000256" key="1">
    <source>
        <dbReference type="SAM" id="MobiDB-lite"/>
    </source>
</evidence>
<feature type="region of interest" description="Disordered" evidence="1">
    <location>
        <begin position="31"/>
        <end position="60"/>
    </location>
</feature>
<dbReference type="PANTHER" id="PTHR15615">
    <property type="match status" value="1"/>
</dbReference>
<dbReference type="PANTHER" id="PTHR15615:SF108">
    <property type="entry name" value="PROTEIN CNPPD1"/>
    <property type="match status" value="1"/>
</dbReference>
<dbReference type="OrthoDB" id="286814at2759"/>
<sequence>MEVARASHPERVAAAIARASSIPVVSLLQQSAPGAHQARQDASESVHRQDSARSHTSAGRFSTAGVSLNSQIDNAAGSMRNILLDSSVAAASRPSDPVAVPVLDGQQPVQLDYTPPSPPSANYDSRLPDFLAHLVYHHLLSLPFEQVISHSALLSSGSNVASLVRKVLNVTNLSSTEIFVGLIFLQRLLSLSVSGAPGNGNGNVGSSRVSPDTSPVHLPRLSPSHLLADLSTTHVLVRRLVILCFHLSNKSINDQPYSTRSWSRASGLSVEDLVAAERDALAAMEWRASVSIEEWDVALDEIAALGHDWSWALDHKGVSVRQFDVAKGCNRLGKPPGRISTESLQDGDSAVFDIDKEMGSPEATPAAVARSHSGTSSYTELDEVDALGRVKRPGNYGNYNNINRTPDRAGKHPNPVQYFAPQAYQPGTPVRLSFEMVRTADVSSLGATTTTPPYPALPKAAGPSNLREPQASHLARPASIPAGHAQGPGPVYVTTQRRASATTCAPHTSAAAYSLVPVSVQPLVPAAAAHAQMSGVAMPMPVHMVAYHGETSTGVRFVQYR</sequence>
<protein>
    <submittedName>
        <fullName evidence="2">Uncharacterized protein</fullName>
    </submittedName>
</protein>